<gene>
    <name evidence="4" type="ORF">GCM10009799_51820</name>
</gene>
<reference evidence="5" key="1">
    <citation type="journal article" date="2019" name="Int. J. Syst. Evol. Microbiol.">
        <title>The Global Catalogue of Microorganisms (GCM) 10K type strain sequencing project: providing services to taxonomists for standard genome sequencing and annotation.</title>
        <authorList>
            <consortium name="The Broad Institute Genomics Platform"/>
            <consortium name="The Broad Institute Genome Sequencing Center for Infectious Disease"/>
            <person name="Wu L."/>
            <person name="Ma J."/>
        </authorList>
    </citation>
    <scope>NUCLEOTIDE SEQUENCE [LARGE SCALE GENOMIC DNA]</scope>
    <source>
        <strain evidence="5">JCM 15313</strain>
    </source>
</reference>
<dbReference type="PANTHER" id="PTHR11895:SF7">
    <property type="entry name" value="GLUTAMYL-TRNA(GLN) AMIDOTRANSFERASE SUBUNIT A, MITOCHONDRIAL"/>
    <property type="match status" value="1"/>
</dbReference>
<dbReference type="RefSeq" id="WP_344108197.1">
    <property type="nucleotide sequence ID" value="NZ_BAAAPC010000038.1"/>
</dbReference>
<proteinExistence type="inferred from homology"/>
<comment type="caution">
    <text evidence="4">The sequence shown here is derived from an EMBL/GenBank/DDBJ whole genome shotgun (WGS) entry which is preliminary data.</text>
</comment>
<evidence type="ECO:0000313" key="5">
    <source>
        <dbReference type="Proteomes" id="UP001501585"/>
    </source>
</evidence>
<comment type="similarity">
    <text evidence="1">Belongs to the amidase family.</text>
</comment>
<feature type="domain" description="Amidase" evidence="3">
    <location>
        <begin position="27"/>
        <end position="476"/>
    </location>
</feature>
<evidence type="ECO:0000256" key="1">
    <source>
        <dbReference type="ARBA" id="ARBA00009199"/>
    </source>
</evidence>
<dbReference type="InterPro" id="IPR000120">
    <property type="entry name" value="Amidase"/>
</dbReference>
<feature type="region of interest" description="Disordered" evidence="2">
    <location>
        <begin position="487"/>
        <end position="515"/>
    </location>
</feature>
<dbReference type="InterPro" id="IPR020556">
    <property type="entry name" value="Amidase_CS"/>
</dbReference>
<feature type="compositionally biased region" description="Polar residues" evidence="2">
    <location>
        <begin position="506"/>
        <end position="515"/>
    </location>
</feature>
<evidence type="ECO:0000256" key="2">
    <source>
        <dbReference type="SAM" id="MobiDB-lite"/>
    </source>
</evidence>
<evidence type="ECO:0000259" key="3">
    <source>
        <dbReference type="Pfam" id="PF01425"/>
    </source>
</evidence>
<name>A0ABP5F6D3_9ACTN</name>
<dbReference type="EMBL" id="BAAAPC010000038">
    <property type="protein sequence ID" value="GAA2017437.1"/>
    <property type="molecule type" value="Genomic_DNA"/>
</dbReference>
<dbReference type="Pfam" id="PF01425">
    <property type="entry name" value="Amidase"/>
    <property type="match status" value="1"/>
</dbReference>
<dbReference type="PANTHER" id="PTHR11895">
    <property type="entry name" value="TRANSAMIDASE"/>
    <property type="match status" value="1"/>
</dbReference>
<organism evidence="4 5">
    <name type="scientific">Nocardiopsis rhodophaea</name>
    <dbReference type="NCBI Taxonomy" id="280238"/>
    <lineage>
        <taxon>Bacteria</taxon>
        <taxon>Bacillati</taxon>
        <taxon>Actinomycetota</taxon>
        <taxon>Actinomycetes</taxon>
        <taxon>Streptosporangiales</taxon>
        <taxon>Nocardiopsidaceae</taxon>
        <taxon>Nocardiopsis</taxon>
    </lineage>
</organism>
<accession>A0ABP5F6D3</accession>
<sequence length="515" mass="54472">MRVDEYLAHDATGLAALVRDGEVPAVDVLEAAITRAEEINPHLNAIIRPMYEEARRRASSSSFPDDAPFPGVPFLLKDLFQDYAGVPTSMGCRAMRGVPVPQHAEIVRRWLDAGLIPFGKTNLPEFGAKGITEPLVFGATRNPWNLTRTPGGSSGGSAAAVAAGIVPAAGANDGGGSIRIPAACCGLVGLKPGRGRVPFGPLMGEPMHGAAVNGVVTRTVRDSAALLDAMAGPEPTSPYPIAAPERPYREEVARDPGRLRVGFTERSPLGTPVHPEAVAAVRAAAALLEGLGHDVEHAEPAIDGRALTQDFLTLWYGSMAALVEGIKAQTGCGEDDFEPDSLMLAAMGRSMNAPSYVRCHDHWNEHIRALADFHGRYDLLLTPTIAGPPVPIGRLDPPAWLRAAERVLVRTRTERIVTTTGLINAETIKNLTATPFTLLANLTGVPAISLPLHWTSDGLPLGVQFVAPAGGEGLLLRLAGRLEETRPWAHRRPQGVPFPAPDSAEASPTTGSARA</sequence>
<protein>
    <submittedName>
        <fullName evidence="4">Amidase</fullName>
    </submittedName>
</protein>
<dbReference type="SUPFAM" id="SSF75304">
    <property type="entry name" value="Amidase signature (AS) enzymes"/>
    <property type="match status" value="1"/>
</dbReference>
<dbReference type="PROSITE" id="PS00571">
    <property type="entry name" value="AMIDASES"/>
    <property type="match status" value="1"/>
</dbReference>
<dbReference type="Proteomes" id="UP001501585">
    <property type="component" value="Unassembled WGS sequence"/>
</dbReference>
<dbReference type="InterPro" id="IPR036928">
    <property type="entry name" value="AS_sf"/>
</dbReference>
<evidence type="ECO:0000313" key="4">
    <source>
        <dbReference type="EMBL" id="GAA2017437.1"/>
    </source>
</evidence>
<dbReference type="Gene3D" id="3.90.1300.10">
    <property type="entry name" value="Amidase signature (AS) domain"/>
    <property type="match status" value="1"/>
</dbReference>
<keyword evidence="5" id="KW-1185">Reference proteome</keyword>
<dbReference type="InterPro" id="IPR023631">
    <property type="entry name" value="Amidase_dom"/>
</dbReference>